<dbReference type="Proteomes" id="UP000184386">
    <property type="component" value="Unassembled WGS sequence"/>
</dbReference>
<keyword evidence="3" id="KW-1185">Reference proteome</keyword>
<proteinExistence type="predicted"/>
<reference evidence="2 3" key="1">
    <citation type="submission" date="2016-11" db="EMBL/GenBank/DDBJ databases">
        <authorList>
            <person name="Jaros S."/>
            <person name="Januszkiewicz K."/>
            <person name="Wedrychowicz H."/>
        </authorList>
    </citation>
    <scope>NUCLEOTIDE SEQUENCE [LARGE SCALE GENOMIC DNA]</scope>
    <source>
        <strain evidence="2 3">DSM 15929</strain>
    </source>
</reference>
<name>A0A1M6JI68_9FIRM</name>
<evidence type="ECO:0000256" key="1">
    <source>
        <dbReference type="SAM" id="MobiDB-lite"/>
    </source>
</evidence>
<dbReference type="RefSeq" id="WP_073271745.1">
    <property type="nucleotide sequence ID" value="NZ_FRAC01000006.1"/>
</dbReference>
<dbReference type="EMBL" id="FRAC01000006">
    <property type="protein sequence ID" value="SHJ46399.1"/>
    <property type="molecule type" value="Genomic_DNA"/>
</dbReference>
<accession>A0A1M6JI68</accession>
<dbReference type="OrthoDB" id="1683820at2"/>
<dbReference type="AlphaFoldDB" id="A0A1M6JI68"/>
<feature type="compositionally biased region" description="Basic and acidic residues" evidence="1">
    <location>
        <begin position="104"/>
        <end position="113"/>
    </location>
</feature>
<feature type="compositionally biased region" description="Low complexity" evidence="1">
    <location>
        <begin position="70"/>
        <end position="103"/>
    </location>
</feature>
<sequence length="113" mass="11659">MFDNLCPEDTMVLANAIALSLYPGKTADELNVLGNLIVAVGSLLLTAAAQKQALSSQQTNAGASMDCTPSDNAASDNMSSDNSFNGNSTENSTESSTDNSTENSTKDASTKET</sequence>
<evidence type="ECO:0000313" key="2">
    <source>
        <dbReference type="EMBL" id="SHJ46399.1"/>
    </source>
</evidence>
<organism evidence="2 3">
    <name type="scientific">Anaerocolumna jejuensis DSM 15929</name>
    <dbReference type="NCBI Taxonomy" id="1121322"/>
    <lineage>
        <taxon>Bacteria</taxon>
        <taxon>Bacillati</taxon>
        <taxon>Bacillota</taxon>
        <taxon>Clostridia</taxon>
        <taxon>Lachnospirales</taxon>
        <taxon>Lachnospiraceae</taxon>
        <taxon>Anaerocolumna</taxon>
    </lineage>
</organism>
<protein>
    <submittedName>
        <fullName evidence="2">Uncharacterized protein</fullName>
    </submittedName>
</protein>
<gene>
    <name evidence="2" type="ORF">SAMN02745136_00091</name>
</gene>
<feature type="region of interest" description="Disordered" evidence="1">
    <location>
        <begin position="54"/>
        <end position="113"/>
    </location>
</feature>
<evidence type="ECO:0000313" key="3">
    <source>
        <dbReference type="Proteomes" id="UP000184386"/>
    </source>
</evidence>